<keyword evidence="1 4" id="KW-0808">Transferase</keyword>
<comment type="caution">
    <text evidence="4">The sequence shown here is derived from an EMBL/GenBank/DDBJ whole genome shotgun (WGS) entry which is preliminary data.</text>
</comment>
<dbReference type="Proteomes" id="UP000288587">
    <property type="component" value="Unassembled WGS sequence"/>
</dbReference>
<evidence type="ECO:0000313" key="4">
    <source>
        <dbReference type="EMBL" id="RVT88929.1"/>
    </source>
</evidence>
<dbReference type="PANTHER" id="PTHR43877:SF2">
    <property type="entry name" value="AMINOALKYLPHOSPHONATE N-ACETYLTRANSFERASE-RELATED"/>
    <property type="match status" value="1"/>
</dbReference>
<dbReference type="AlphaFoldDB" id="A0A3S2Y0A6"/>
<dbReference type="PROSITE" id="PS51186">
    <property type="entry name" value="GNAT"/>
    <property type="match status" value="1"/>
</dbReference>
<evidence type="ECO:0000259" key="3">
    <source>
        <dbReference type="PROSITE" id="PS51186"/>
    </source>
</evidence>
<keyword evidence="5" id="KW-1185">Reference proteome</keyword>
<keyword evidence="2" id="KW-0012">Acyltransferase</keyword>
<name>A0A3S2Y0A6_9BURK</name>
<dbReference type="GO" id="GO:0016747">
    <property type="term" value="F:acyltransferase activity, transferring groups other than amino-acyl groups"/>
    <property type="evidence" value="ECO:0007669"/>
    <property type="project" value="InterPro"/>
</dbReference>
<reference evidence="4 5" key="1">
    <citation type="submission" date="2019-01" db="EMBL/GenBank/DDBJ databases">
        <authorList>
            <person name="Chen W.-M."/>
        </authorList>
    </citation>
    <scope>NUCLEOTIDE SEQUENCE [LARGE SCALE GENOMIC DNA]</scope>
    <source>
        <strain evidence="4 5">CCP-18</strain>
    </source>
</reference>
<dbReference type="Pfam" id="PF00583">
    <property type="entry name" value="Acetyltransf_1"/>
    <property type="match status" value="1"/>
</dbReference>
<dbReference type="EMBL" id="SACM01000001">
    <property type="protein sequence ID" value="RVT88929.1"/>
    <property type="molecule type" value="Genomic_DNA"/>
</dbReference>
<proteinExistence type="predicted"/>
<evidence type="ECO:0000256" key="1">
    <source>
        <dbReference type="ARBA" id="ARBA00022679"/>
    </source>
</evidence>
<dbReference type="OrthoDB" id="9803233at2"/>
<dbReference type="InterPro" id="IPR016181">
    <property type="entry name" value="Acyl_CoA_acyltransferase"/>
</dbReference>
<dbReference type="PANTHER" id="PTHR43877">
    <property type="entry name" value="AMINOALKYLPHOSPHONATE N-ACETYLTRANSFERASE-RELATED-RELATED"/>
    <property type="match status" value="1"/>
</dbReference>
<protein>
    <submittedName>
        <fullName evidence="4">GNAT family N-acetyltransferase</fullName>
    </submittedName>
</protein>
<organism evidence="4 5">
    <name type="scientific">Inhella crocodyli</name>
    <dbReference type="NCBI Taxonomy" id="2499851"/>
    <lineage>
        <taxon>Bacteria</taxon>
        <taxon>Pseudomonadati</taxon>
        <taxon>Pseudomonadota</taxon>
        <taxon>Betaproteobacteria</taxon>
        <taxon>Burkholderiales</taxon>
        <taxon>Sphaerotilaceae</taxon>
        <taxon>Inhella</taxon>
    </lineage>
</organism>
<evidence type="ECO:0000256" key="2">
    <source>
        <dbReference type="ARBA" id="ARBA00023315"/>
    </source>
</evidence>
<dbReference type="Gene3D" id="3.40.630.30">
    <property type="match status" value="1"/>
</dbReference>
<gene>
    <name evidence="4" type="ORF">EOD73_02745</name>
</gene>
<sequence>MTVQLEPPDQPEVRALIAALDAYQDTLYPPEARYALDLSALAQAGVLFAVARGAEGQALGCGAVVLSGAVAPEHPNGDQGELKRMFVQPAQRGLGVAGRVLAALEAAAMARGCRWLQLETGPRQPEAIAFYAKHGFERCGAFGDYAEHPLSVFMRKALTGPPAGGLSPL</sequence>
<dbReference type="SUPFAM" id="SSF55729">
    <property type="entry name" value="Acyl-CoA N-acyltransferases (Nat)"/>
    <property type="match status" value="1"/>
</dbReference>
<feature type="domain" description="N-acetyltransferase" evidence="3">
    <location>
        <begin position="1"/>
        <end position="159"/>
    </location>
</feature>
<dbReference type="InterPro" id="IPR050832">
    <property type="entry name" value="Bact_Acetyltransf"/>
</dbReference>
<evidence type="ECO:0000313" key="5">
    <source>
        <dbReference type="Proteomes" id="UP000288587"/>
    </source>
</evidence>
<dbReference type="InterPro" id="IPR000182">
    <property type="entry name" value="GNAT_dom"/>
</dbReference>
<accession>A0A3S2Y0A6</accession>